<dbReference type="Pfam" id="PF06769">
    <property type="entry name" value="YoeB_toxin"/>
    <property type="match status" value="1"/>
</dbReference>
<evidence type="ECO:0000256" key="1">
    <source>
        <dbReference type="ARBA" id="ARBA00008172"/>
    </source>
</evidence>
<keyword evidence="2" id="KW-1277">Toxin-antitoxin system</keyword>
<sequence length="84" mass="10298">MNKEFSDEAWEDYIYWQGTDKKILKKINDLIKEISRTPYEGTGNPEPLKYDLSGWWSRRITLEHRLVYRVENNVIKIIECRYHY</sequence>
<dbReference type="Gene3D" id="3.30.2310.20">
    <property type="entry name" value="RelE-like"/>
    <property type="match status" value="1"/>
</dbReference>
<dbReference type="NCBIfam" id="TIGR02116">
    <property type="entry name" value="toxin_Txe_YoeB"/>
    <property type="match status" value="1"/>
</dbReference>
<dbReference type="PANTHER" id="PTHR38039:SF1">
    <property type="entry name" value="TOXIN YOEB"/>
    <property type="match status" value="1"/>
</dbReference>
<comment type="similarity">
    <text evidence="1">Belongs to the YoeB family.</text>
</comment>
<dbReference type="GO" id="GO:0004519">
    <property type="term" value="F:endonuclease activity"/>
    <property type="evidence" value="ECO:0007669"/>
    <property type="project" value="UniProtKB-KW"/>
</dbReference>
<accession>A0A9X2JDA5</accession>
<evidence type="ECO:0000256" key="2">
    <source>
        <dbReference type="ARBA" id="ARBA00022649"/>
    </source>
</evidence>
<dbReference type="GO" id="GO:0016787">
    <property type="term" value="F:hydrolase activity"/>
    <property type="evidence" value="ECO:0007669"/>
    <property type="project" value="UniProtKB-KW"/>
</dbReference>
<proteinExistence type="inferred from homology"/>
<evidence type="ECO:0000256" key="5">
    <source>
        <dbReference type="ARBA" id="ARBA00022801"/>
    </source>
</evidence>
<dbReference type="EMBL" id="JAMWYS010000027">
    <property type="protein sequence ID" value="MCO4292690.1"/>
    <property type="molecule type" value="Genomic_DNA"/>
</dbReference>
<protein>
    <recommendedName>
        <fullName evidence="6">Putative mRNA interferase YoeB</fullName>
    </recommendedName>
</protein>
<reference evidence="7" key="1">
    <citation type="submission" date="2022-06" db="EMBL/GenBank/DDBJ databases">
        <title>Solitalea sp. MAHUQ-68 isolated from rhizospheric soil.</title>
        <authorList>
            <person name="Huq M.A."/>
        </authorList>
    </citation>
    <scope>NUCLEOTIDE SEQUENCE</scope>
    <source>
        <strain evidence="7">MAHUQ-68</strain>
    </source>
</reference>
<organism evidence="7 8">
    <name type="scientific">Solitalea agri</name>
    <dbReference type="NCBI Taxonomy" id="2953739"/>
    <lineage>
        <taxon>Bacteria</taxon>
        <taxon>Pseudomonadati</taxon>
        <taxon>Bacteroidota</taxon>
        <taxon>Sphingobacteriia</taxon>
        <taxon>Sphingobacteriales</taxon>
        <taxon>Sphingobacteriaceae</taxon>
        <taxon>Solitalea</taxon>
    </lineage>
</organism>
<keyword evidence="8" id="KW-1185">Reference proteome</keyword>
<comment type="caution">
    <text evidence="7">The sequence shown here is derived from an EMBL/GenBank/DDBJ whole genome shotgun (WGS) entry which is preliminary data.</text>
</comment>
<name>A0A9X2JDA5_9SPHI</name>
<dbReference type="GO" id="GO:0006401">
    <property type="term" value="P:RNA catabolic process"/>
    <property type="evidence" value="ECO:0007669"/>
    <property type="project" value="InterPro"/>
</dbReference>
<keyword evidence="5" id="KW-0378">Hydrolase</keyword>
<dbReference type="InterPro" id="IPR035093">
    <property type="entry name" value="RelE/ParE_toxin_dom_sf"/>
</dbReference>
<evidence type="ECO:0000256" key="3">
    <source>
        <dbReference type="ARBA" id="ARBA00022722"/>
    </source>
</evidence>
<dbReference type="AlphaFoldDB" id="A0A9X2JDA5"/>
<gene>
    <name evidence="7" type="ORF">NF867_07440</name>
</gene>
<dbReference type="SUPFAM" id="SSF143011">
    <property type="entry name" value="RelE-like"/>
    <property type="match status" value="1"/>
</dbReference>
<dbReference type="Proteomes" id="UP001155182">
    <property type="component" value="Unassembled WGS sequence"/>
</dbReference>
<dbReference type="RefSeq" id="WP_252587183.1">
    <property type="nucleotide sequence ID" value="NZ_JAMWYS010000027.1"/>
</dbReference>
<dbReference type="GO" id="GO:0098795">
    <property type="term" value="P:global gene silencing by mRNA cleavage"/>
    <property type="evidence" value="ECO:0007669"/>
    <property type="project" value="TreeGrafter"/>
</dbReference>
<evidence type="ECO:0000313" key="8">
    <source>
        <dbReference type="Proteomes" id="UP001155182"/>
    </source>
</evidence>
<keyword evidence="4" id="KW-0255">Endonuclease</keyword>
<evidence type="ECO:0000256" key="6">
    <source>
        <dbReference type="ARBA" id="ARBA00030388"/>
    </source>
</evidence>
<evidence type="ECO:0000313" key="7">
    <source>
        <dbReference type="EMBL" id="MCO4292690.1"/>
    </source>
</evidence>
<dbReference type="PANTHER" id="PTHR38039">
    <property type="entry name" value="TOXIN YOEB"/>
    <property type="match status" value="1"/>
</dbReference>
<dbReference type="InterPro" id="IPR009614">
    <property type="entry name" value="YoeB_toxin"/>
</dbReference>
<keyword evidence="3" id="KW-0540">Nuclease</keyword>
<evidence type="ECO:0000256" key="4">
    <source>
        <dbReference type="ARBA" id="ARBA00022759"/>
    </source>
</evidence>